<feature type="region of interest" description="Disordered" evidence="1">
    <location>
        <begin position="164"/>
        <end position="264"/>
    </location>
</feature>
<evidence type="ECO:0000313" key="3">
    <source>
        <dbReference type="Proteomes" id="UP000026961"/>
    </source>
</evidence>
<keyword evidence="3" id="KW-1185">Reference proteome</keyword>
<name>A0A0D9ZYG0_9ORYZ</name>
<feature type="region of interest" description="Disordered" evidence="1">
    <location>
        <begin position="1"/>
        <end position="60"/>
    </location>
</feature>
<dbReference type="Proteomes" id="UP000026961">
    <property type="component" value="Chromosome 5"/>
</dbReference>
<dbReference type="HOGENOM" id="CLU_1055146_0_0_1"/>
<accession>A0A0D9ZYG0</accession>
<protein>
    <submittedName>
        <fullName evidence="2">Uncharacterized protein</fullName>
    </submittedName>
</protein>
<evidence type="ECO:0000256" key="1">
    <source>
        <dbReference type="SAM" id="MobiDB-lite"/>
    </source>
</evidence>
<feature type="compositionally biased region" description="Low complexity" evidence="1">
    <location>
        <begin position="99"/>
        <end position="112"/>
    </location>
</feature>
<dbReference type="Gramene" id="OGLUM05G15250.1">
    <property type="protein sequence ID" value="OGLUM05G15250.1"/>
    <property type="gene ID" value="OGLUM05G15250"/>
</dbReference>
<feature type="compositionally biased region" description="Basic residues" evidence="1">
    <location>
        <begin position="126"/>
        <end position="136"/>
    </location>
</feature>
<organism evidence="2">
    <name type="scientific">Oryza glumipatula</name>
    <dbReference type="NCBI Taxonomy" id="40148"/>
    <lineage>
        <taxon>Eukaryota</taxon>
        <taxon>Viridiplantae</taxon>
        <taxon>Streptophyta</taxon>
        <taxon>Embryophyta</taxon>
        <taxon>Tracheophyta</taxon>
        <taxon>Spermatophyta</taxon>
        <taxon>Magnoliopsida</taxon>
        <taxon>Liliopsida</taxon>
        <taxon>Poales</taxon>
        <taxon>Poaceae</taxon>
        <taxon>BOP clade</taxon>
        <taxon>Oryzoideae</taxon>
        <taxon>Oryzeae</taxon>
        <taxon>Oryzinae</taxon>
        <taxon>Oryza</taxon>
    </lineage>
</organism>
<dbReference type="AlphaFoldDB" id="A0A0D9ZYG0"/>
<evidence type="ECO:0000313" key="2">
    <source>
        <dbReference type="EnsemblPlants" id="OGLUM05G15250.1"/>
    </source>
</evidence>
<reference evidence="2" key="2">
    <citation type="submission" date="2018-05" db="EMBL/GenBank/DDBJ databases">
        <title>OgluRS3 (Oryza glumaepatula Reference Sequence Version 3).</title>
        <authorList>
            <person name="Zhang J."/>
            <person name="Kudrna D."/>
            <person name="Lee S."/>
            <person name="Talag J."/>
            <person name="Welchert J."/>
            <person name="Wing R.A."/>
        </authorList>
    </citation>
    <scope>NUCLEOTIDE SEQUENCE [LARGE SCALE GENOMIC DNA]</scope>
</reference>
<sequence length="264" mass="27856">MNLGASPPSLFRRSAPTPPRARGLRLPRCLGVPRQPAINSGASPPSLSGRSAPAPPQARGLRLPRCPGALHRLHHGLGGFACLVVQVLIADLAKDSRASPHSSSGCSSPTSPQAQGLDTPCCLGTTRRHRVTRSPRRTATSSPTEGLLRADRIHRRRDGYCIAGQRFAPPSRPHTPPLSDPLPTLDGYYVADRRLAPSSQPHTPPPSDPLPAQDGYCVADRRLAPSSQPATPPLGDPLPAQDSRTSASLPGGFLPVHDGSFTTD</sequence>
<reference evidence="2" key="1">
    <citation type="submission" date="2015-04" db="UniProtKB">
        <authorList>
            <consortium name="EnsemblPlants"/>
        </authorList>
    </citation>
    <scope>IDENTIFICATION</scope>
</reference>
<feature type="compositionally biased region" description="Polar residues" evidence="1">
    <location>
        <begin position="37"/>
        <end position="49"/>
    </location>
</feature>
<proteinExistence type="predicted"/>
<feature type="region of interest" description="Disordered" evidence="1">
    <location>
        <begin position="97"/>
        <end position="151"/>
    </location>
</feature>
<dbReference type="EnsemblPlants" id="OGLUM05G15250.1">
    <property type="protein sequence ID" value="OGLUM05G15250.1"/>
    <property type="gene ID" value="OGLUM05G15250"/>
</dbReference>
<feature type="compositionally biased region" description="Pro residues" evidence="1">
    <location>
        <begin position="170"/>
        <end position="180"/>
    </location>
</feature>